<dbReference type="Pfam" id="PF01850">
    <property type="entry name" value="PIN"/>
    <property type="match status" value="1"/>
</dbReference>
<evidence type="ECO:0000313" key="2">
    <source>
        <dbReference type="EMBL" id="KHD11042.1"/>
    </source>
</evidence>
<dbReference type="InterPro" id="IPR044153">
    <property type="entry name" value="PIN_Pae0151-like"/>
</dbReference>
<proteinExistence type="predicted"/>
<feature type="domain" description="PIN" evidence="1">
    <location>
        <begin position="5"/>
        <end position="127"/>
    </location>
</feature>
<keyword evidence="3" id="KW-1185">Reference proteome</keyword>
<gene>
    <name evidence="2" type="ORF">PN36_01885</name>
</gene>
<dbReference type="InterPro" id="IPR029060">
    <property type="entry name" value="PIN-like_dom_sf"/>
</dbReference>
<dbReference type="CDD" id="cd09873">
    <property type="entry name" value="PIN_Pae0151-like"/>
    <property type="match status" value="1"/>
</dbReference>
<name>A0A0A6PK97_9GAMM</name>
<organism evidence="2 3">
    <name type="scientific">Candidatus Thiomargarita nelsonii</name>
    <dbReference type="NCBI Taxonomy" id="1003181"/>
    <lineage>
        <taxon>Bacteria</taxon>
        <taxon>Pseudomonadati</taxon>
        <taxon>Pseudomonadota</taxon>
        <taxon>Gammaproteobacteria</taxon>
        <taxon>Thiotrichales</taxon>
        <taxon>Thiotrichaceae</taxon>
        <taxon>Thiomargarita</taxon>
    </lineage>
</organism>
<sequence>MKTWVIDASVIVKWFLTDAEDESDIPIALELFQALRNDKINVLQPAHWLAEVAAVVTRLRPDHAEEVISLLDAMELPVCNNPVVLNVACRLAKTYNHHFFDTLYHAVALSQEDVTLVTADLVYFNKVRQEGKIIPLSNFKL</sequence>
<dbReference type="EMBL" id="JSZA02000004">
    <property type="protein sequence ID" value="KHD11042.1"/>
    <property type="molecule type" value="Genomic_DNA"/>
</dbReference>
<dbReference type="SUPFAM" id="SSF88723">
    <property type="entry name" value="PIN domain-like"/>
    <property type="match status" value="1"/>
</dbReference>
<evidence type="ECO:0000313" key="3">
    <source>
        <dbReference type="Proteomes" id="UP000030428"/>
    </source>
</evidence>
<accession>A0A0A6PK97</accession>
<dbReference type="Gene3D" id="3.40.50.1010">
    <property type="entry name" value="5'-nuclease"/>
    <property type="match status" value="1"/>
</dbReference>
<comment type="caution">
    <text evidence="2">The sequence shown here is derived from an EMBL/GenBank/DDBJ whole genome shotgun (WGS) entry which is preliminary data.</text>
</comment>
<dbReference type="InterPro" id="IPR002716">
    <property type="entry name" value="PIN_dom"/>
</dbReference>
<protein>
    <recommendedName>
        <fullName evidence="1">PIN domain-containing protein</fullName>
    </recommendedName>
</protein>
<dbReference type="Proteomes" id="UP000030428">
    <property type="component" value="Unassembled WGS sequence"/>
</dbReference>
<reference evidence="2 3" key="1">
    <citation type="journal article" date="2016" name="Front. Microbiol.">
        <title>Single-Cell (Meta-)Genomics of a Dimorphic Candidatus Thiomargarita nelsonii Reveals Genomic Plasticity.</title>
        <authorList>
            <person name="Flood B.E."/>
            <person name="Fliss P."/>
            <person name="Jones D.S."/>
            <person name="Dick G.J."/>
            <person name="Jain S."/>
            <person name="Kaster A.K."/>
            <person name="Winkel M."/>
            <person name="Mussmann M."/>
            <person name="Bailey J."/>
        </authorList>
    </citation>
    <scope>NUCLEOTIDE SEQUENCE [LARGE SCALE GENOMIC DNA]</scope>
    <source>
        <strain evidence="2">Hydrate Ridge</strain>
    </source>
</reference>
<evidence type="ECO:0000259" key="1">
    <source>
        <dbReference type="Pfam" id="PF01850"/>
    </source>
</evidence>
<dbReference type="AlphaFoldDB" id="A0A0A6PK97"/>